<dbReference type="EMBL" id="JANAVB010025999">
    <property type="protein sequence ID" value="KAJ6819704.1"/>
    <property type="molecule type" value="Genomic_DNA"/>
</dbReference>
<feature type="compositionally biased region" description="Basic and acidic residues" evidence="1">
    <location>
        <begin position="61"/>
        <end position="70"/>
    </location>
</feature>
<gene>
    <name evidence="2" type="ORF">M6B38_400855</name>
</gene>
<comment type="caution">
    <text evidence="2">The sequence shown here is derived from an EMBL/GenBank/DDBJ whole genome shotgun (WGS) entry which is preliminary data.</text>
</comment>
<protein>
    <submittedName>
        <fullName evidence="2">Leucine-rich repeat extensin-like protein 3</fullName>
    </submittedName>
</protein>
<organism evidence="2 3">
    <name type="scientific">Iris pallida</name>
    <name type="common">Sweet iris</name>
    <dbReference type="NCBI Taxonomy" id="29817"/>
    <lineage>
        <taxon>Eukaryota</taxon>
        <taxon>Viridiplantae</taxon>
        <taxon>Streptophyta</taxon>
        <taxon>Embryophyta</taxon>
        <taxon>Tracheophyta</taxon>
        <taxon>Spermatophyta</taxon>
        <taxon>Magnoliopsida</taxon>
        <taxon>Liliopsida</taxon>
        <taxon>Asparagales</taxon>
        <taxon>Iridaceae</taxon>
        <taxon>Iridoideae</taxon>
        <taxon>Irideae</taxon>
        <taxon>Iris</taxon>
    </lineage>
</organism>
<reference evidence="2" key="1">
    <citation type="journal article" date="2023" name="GigaByte">
        <title>Genome assembly of the bearded iris, Iris pallida Lam.</title>
        <authorList>
            <person name="Bruccoleri R.E."/>
            <person name="Oakeley E.J."/>
            <person name="Faust A.M.E."/>
            <person name="Altorfer M."/>
            <person name="Dessus-Babus S."/>
            <person name="Burckhardt D."/>
            <person name="Oertli M."/>
            <person name="Naumann U."/>
            <person name="Petersen F."/>
            <person name="Wong J."/>
        </authorList>
    </citation>
    <scope>NUCLEOTIDE SEQUENCE</scope>
    <source>
        <strain evidence="2">GSM-AAB239-AS_SAM_17_03QT</strain>
    </source>
</reference>
<name>A0AAX6FTE7_IRIPA</name>
<feature type="compositionally biased region" description="Gly residues" evidence="1">
    <location>
        <begin position="34"/>
        <end position="56"/>
    </location>
</feature>
<evidence type="ECO:0000256" key="1">
    <source>
        <dbReference type="SAM" id="MobiDB-lite"/>
    </source>
</evidence>
<keyword evidence="3" id="KW-1185">Reference proteome</keyword>
<reference evidence="2" key="2">
    <citation type="submission" date="2023-04" db="EMBL/GenBank/DDBJ databases">
        <authorList>
            <person name="Bruccoleri R.E."/>
            <person name="Oakeley E.J."/>
            <person name="Faust A.-M."/>
            <person name="Dessus-Babus S."/>
            <person name="Altorfer M."/>
            <person name="Burckhardt D."/>
            <person name="Oertli M."/>
            <person name="Naumann U."/>
            <person name="Petersen F."/>
            <person name="Wong J."/>
        </authorList>
    </citation>
    <scope>NUCLEOTIDE SEQUENCE</scope>
    <source>
        <strain evidence="2">GSM-AAB239-AS_SAM_17_03QT</strain>
        <tissue evidence="2">Leaf</tissue>
    </source>
</reference>
<feature type="compositionally biased region" description="Basic residues" evidence="1">
    <location>
        <begin position="82"/>
        <end position="95"/>
    </location>
</feature>
<evidence type="ECO:0000313" key="3">
    <source>
        <dbReference type="Proteomes" id="UP001140949"/>
    </source>
</evidence>
<dbReference type="AlphaFoldDB" id="A0AAX6FTE7"/>
<feature type="region of interest" description="Disordered" evidence="1">
    <location>
        <begin position="1"/>
        <end position="170"/>
    </location>
</feature>
<proteinExistence type="predicted"/>
<sequence>MEKGKGNAHLASIDGEDGALRSSAIEGGAQARKPGGGRGDMAGVGGAQRVGRGGSARRGTRGGEEQRQEAALRGSRGGGGRLVRRGRPSRRRTAGKVRVTASGRRARVQAALDPAARSSPAEPDSPGLVHTERGFLRRSSSSGWRCPREDASPALVVDSGGGESLRSPEGRRWMGSRLESRISVEAQRSVRHGERLGSGLEGRWHWRRLAGRSMSVPGAGRRSSAAQDV</sequence>
<evidence type="ECO:0000313" key="2">
    <source>
        <dbReference type="EMBL" id="KAJ6819704.1"/>
    </source>
</evidence>
<accession>A0AAX6FTE7</accession>
<dbReference type="Proteomes" id="UP001140949">
    <property type="component" value="Unassembled WGS sequence"/>
</dbReference>